<evidence type="ECO:0000313" key="3">
    <source>
        <dbReference type="EMBL" id="PZR06280.1"/>
    </source>
</evidence>
<feature type="compositionally biased region" description="Polar residues" evidence="1">
    <location>
        <begin position="101"/>
        <end position="110"/>
    </location>
</feature>
<dbReference type="CDD" id="cd00060">
    <property type="entry name" value="FHA"/>
    <property type="match status" value="1"/>
</dbReference>
<name>A0A2W5STV1_9BACT</name>
<evidence type="ECO:0000313" key="4">
    <source>
        <dbReference type="Proteomes" id="UP000249061"/>
    </source>
</evidence>
<dbReference type="EMBL" id="QFQP01000039">
    <property type="protein sequence ID" value="PZR06280.1"/>
    <property type="molecule type" value="Genomic_DNA"/>
</dbReference>
<dbReference type="Proteomes" id="UP000249061">
    <property type="component" value="Unassembled WGS sequence"/>
</dbReference>
<reference evidence="3 4" key="1">
    <citation type="submission" date="2017-08" db="EMBL/GenBank/DDBJ databases">
        <title>Infants hospitalized years apart are colonized by the same room-sourced microbial strains.</title>
        <authorList>
            <person name="Brooks B."/>
            <person name="Olm M.R."/>
            <person name="Firek B.A."/>
            <person name="Baker R."/>
            <person name="Thomas B.C."/>
            <person name="Morowitz M.J."/>
            <person name="Banfield J.F."/>
        </authorList>
    </citation>
    <scope>NUCLEOTIDE SEQUENCE [LARGE SCALE GENOMIC DNA]</scope>
    <source>
        <strain evidence="3">S2_003_000_R2_14</strain>
    </source>
</reference>
<dbReference type="PROSITE" id="PS50006">
    <property type="entry name" value="FHA_DOMAIN"/>
    <property type="match status" value="1"/>
</dbReference>
<dbReference type="Pfam" id="PF00498">
    <property type="entry name" value="FHA"/>
    <property type="match status" value="1"/>
</dbReference>
<dbReference type="AlphaFoldDB" id="A0A2W5STV1"/>
<accession>A0A2W5STV1</accession>
<protein>
    <recommendedName>
        <fullName evidence="2">FHA domain-containing protein</fullName>
    </recommendedName>
</protein>
<dbReference type="Gene3D" id="2.60.200.20">
    <property type="match status" value="1"/>
</dbReference>
<evidence type="ECO:0000256" key="1">
    <source>
        <dbReference type="SAM" id="MobiDB-lite"/>
    </source>
</evidence>
<evidence type="ECO:0000259" key="2">
    <source>
        <dbReference type="PROSITE" id="PS50006"/>
    </source>
</evidence>
<comment type="caution">
    <text evidence="3">The sequence shown here is derived from an EMBL/GenBank/DDBJ whole genome shotgun (WGS) entry which is preliminary data.</text>
</comment>
<dbReference type="InterPro" id="IPR008984">
    <property type="entry name" value="SMAD_FHA_dom_sf"/>
</dbReference>
<dbReference type="SUPFAM" id="SSF49879">
    <property type="entry name" value="SMAD/FHA domain"/>
    <property type="match status" value="1"/>
</dbReference>
<dbReference type="SMART" id="SM00240">
    <property type="entry name" value="FHA"/>
    <property type="match status" value="1"/>
</dbReference>
<sequence length="262" mass="29092">MTSVQELRQHEVQVDVGVALHAAAARDAKPEPRRLAERLHAATTRTPQRRARVFHHLRRRQHDGVVGRRTGAVEEVTRFATFTQATKHAAREPHGHRDQQRWQQQIHSGQAASAMTTALTSSPALKTFDVSASLQPLLAQMSADTTVPVEGLVNQALSNWAKLHGYAATPTRRAFLVMEASEVELEGERFVIGRDVSCNCTIESPRLSRQHLAFSVRADGVEVLDLGSSNGTWFNGERIMQRVLLDGDELQFGDVAARIELR</sequence>
<dbReference type="InterPro" id="IPR000253">
    <property type="entry name" value="FHA_dom"/>
</dbReference>
<organism evidence="3 4">
    <name type="scientific">Archangium gephyra</name>
    <dbReference type="NCBI Taxonomy" id="48"/>
    <lineage>
        <taxon>Bacteria</taxon>
        <taxon>Pseudomonadati</taxon>
        <taxon>Myxococcota</taxon>
        <taxon>Myxococcia</taxon>
        <taxon>Myxococcales</taxon>
        <taxon>Cystobacterineae</taxon>
        <taxon>Archangiaceae</taxon>
        <taxon>Archangium</taxon>
    </lineage>
</organism>
<gene>
    <name evidence="3" type="ORF">DI536_30560</name>
</gene>
<feature type="region of interest" description="Disordered" evidence="1">
    <location>
        <begin position="85"/>
        <end position="114"/>
    </location>
</feature>
<feature type="compositionally biased region" description="Basic and acidic residues" evidence="1">
    <location>
        <begin position="89"/>
        <end position="100"/>
    </location>
</feature>
<dbReference type="PANTHER" id="PTHR23308">
    <property type="entry name" value="NUCLEAR INHIBITOR OF PROTEIN PHOSPHATASE-1"/>
    <property type="match status" value="1"/>
</dbReference>
<dbReference type="InterPro" id="IPR050923">
    <property type="entry name" value="Cell_Proc_Reg/RNA_Proc"/>
</dbReference>
<proteinExistence type="predicted"/>
<feature type="domain" description="FHA" evidence="2">
    <location>
        <begin position="190"/>
        <end position="239"/>
    </location>
</feature>